<gene>
    <name evidence="1" type="ORF">UH38_18840</name>
</gene>
<organism evidence="1 2">
    <name type="scientific">Aliterella atlantica CENA595</name>
    <dbReference type="NCBI Taxonomy" id="1618023"/>
    <lineage>
        <taxon>Bacteria</taxon>
        <taxon>Bacillati</taxon>
        <taxon>Cyanobacteriota</taxon>
        <taxon>Cyanophyceae</taxon>
        <taxon>Chroococcidiopsidales</taxon>
        <taxon>Aliterellaceae</taxon>
        <taxon>Aliterella</taxon>
    </lineage>
</organism>
<protein>
    <recommendedName>
        <fullName evidence="3">Pentapeptide repeat-containing protein</fullName>
    </recommendedName>
</protein>
<dbReference type="Proteomes" id="UP000032452">
    <property type="component" value="Unassembled WGS sequence"/>
</dbReference>
<accession>A0A0D8ZPG2</accession>
<reference evidence="1 2" key="1">
    <citation type="submission" date="2015-02" db="EMBL/GenBank/DDBJ databases">
        <title>Draft genome of a novel marine cyanobacterium (Chroococcales) isolated from South Atlantic Ocean.</title>
        <authorList>
            <person name="Rigonato J."/>
            <person name="Alvarenga D.O."/>
            <person name="Branco L.H."/>
            <person name="Varani A.M."/>
            <person name="Brandini F.P."/>
            <person name="Fiore M.F."/>
        </authorList>
    </citation>
    <scope>NUCLEOTIDE SEQUENCE [LARGE SCALE GENOMIC DNA]</scope>
    <source>
        <strain evidence="1 2">CENA595</strain>
    </source>
</reference>
<dbReference type="InterPro" id="IPR001646">
    <property type="entry name" value="5peptide_repeat"/>
</dbReference>
<proteinExistence type="predicted"/>
<dbReference type="RefSeq" id="WP_045056243.1">
    <property type="nucleotide sequence ID" value="NZ_CAWMDP010000018.1"/>
</dbReference>
<sequence>RANLQGTDLQEANLQGAKLDKAKYTDGNTKPATCKKYNLVDHPCPTKFPKTFSPKTAGMTLEQ</sequence>
<evidence type="ECO:0008006" key="3">
    <source>
        <dbReference type="Google" id="ProtNLM"/>
    </source>
</evidence>
<evidence type="ECO:0000313" key="1">
    <source>
        <dbReference type="EMBL" id="KJH70222.1"/>
    </source>
</evidence>
<dbReference type="AlphaFoldDB" id="A0A0D8ZPG2"/>
<keyword evidence="2" id="KW-1185">Reference proteome</keyword>
<dbReference type="Gene3D" id="2.160.20.80">
    <property type="entry name" value="E3 ubiquitin-protein ligase SopA"/>
    <property type="match status" value="1"/>
</dbReference>
<name>A0A0D8ZPG2_9CYAN</name>
<evidence type="ECO:0000313" key="2">
    <source>
        <dbReference type="Proteomes" id="UP000032452"/>
    </source>
</evidence>
<dbReference type="SUPFAM" id="SSF141571">
    <property type="entry name" value="Pentapeptide repeat-like"/>
    <property type="match status" value="1"/>
</dbReference>
<dbReference type="Pfam" id="PF00805">
    <property type="entry name" value="Pentapeptide"/>
    <property type="match status" value="1"/>
</dbReference>
<comment type="caution">
    <text evidence="1">The sequence shown here is derived from an EMBL/GenBank/DDBJ whole genome shotgun (WGS) entry which is preliminary data.</text>
</comment>
<dbReference type="EMBL" id="JYON01000025">
    <property type="protein sequence ID" value="KJH70222.1"/>
    <property type="molecule type" value="Genomic_DNA"/>
</dbReference>
<feature type="non-terminal residue" evidence="1">
    <location>
        <position position="1"/>
    </location>
</feature>